<dbReference type="InterPro" id="IPR029063">
    <property type="entry name" value="SAM-dependent_MTases_sf"/>
</dbReference>
<reference evidence="3" key="1">
    <citation type="journal article" date="2019" name="Int. J. Syst. Evol. Microbiol.">
        <title>The Global Catalogue of Microorganisms (GCM) 10K type strain sequencing project: providing services to taxonomists for standard genome sequencing and annotation.</title>
        <authorList>
            <consortium name="The Broad Institute Genomics Platform"/>
            <consortium name="The Broad Institute Genome Sequencing Center for Infectious Disease"/>
            <person name="Wu L."/>
            <person name="Ma J."/>
        </authorList>
    </citation>
    <scope>NUCLEOTIDE SEQUENCE [LARGE SCALE GENOMIC DNA]</scope>
    <source>
        <strain evidence="3">CCM 8653</strain>
    </source>
</reference>
<keyword evidence="3" id="KW-1185">Reference proteome</keyword>
<dbReference type="CDD" id="cd02440">
    <property type="entry name" value="AdoMet_MTases"/>
    <property type="match status" value="1"/>
</dbReference>
<dbReference type="EMBL" id="BMDG01000009">
    <property type="protein sequence ID" value="GGI09819.1"/>
    <property type="molecule type" value="Genomic_DNA"/>
</dbReference>
<dbReference type="Proteomes" id="UP000632535">
    <property type="component" value="Unassembled WGS sequence"/>
</dbReference>
<proteinExistence type="predicted"/>
<feature type="region of interest" description="Disordered" evidence="1">
    <location>
        <begin position="201"/>
        <end position="220"/>
    </location>
</feature>
<dbReference type="RefSeq" id="WP_188524331.1">
    <property type="nucleotide sequence ID" value="NZ_BMDG01000009.1"/>
</dbReference>
<name>A0ABQ2BA19_9MICO</name>
<dbReference type="SUPFAM" id="SSF53335">
    <property type="entry name" value="S-adenosyl-L-methionine-dependent methyltransferases"/>
    <property type="match status" value="1"/>
</dbReference>
<gene>
    <name evidence="2" type="ORF">GCM10007368_28100</name>
</gene>
<dbReference type="PANTHER" id="PTHR43861">
    <property type="entry name" value="TRANS-ACONITATE 2-METHYLTRANSFERASE-RELATED"/>
    <property type="match status" value="1"/>
</dbReference>
<protein>
    <recommendedName>
        <fullName evidence="4">Methyltransferase family protein</fullName>
    </recommendedName>
</protein>
<dbReference type="Gene3D" id="3.40.50.150">
    <property type="entry name" value="Vaccinia Virus protein VP39"/>
    <property type="match status" value="1"/>
</dbReference>
<sequence length="260" mass="27239">MSPAESRPAESRPAESSTPPLTLYGSLRWGVVEPLLPASLGRVLEVGCGQGAVAARLAARAASYTGLELDESSAMVARERLVDAGSGGRVLQGSLDALGPDVRFDLVCAFEVIEHIEDDAAALAEWAARLAPGGVLLVSTPAWQSRFGPMDTAVGHFRRYDPPALRALLAGAGLQGVGQRLYGVPLGYALEAVRNQVARRRPGLRSEGSTADRTARSGRLFQPTTAAQGRLVSAATWPFRLAQRGFPGTGTGLVAWGTAP</sequence>
<evidence type="ECO:0000313" key="2">
    <source>
        <dbReference type="EMBL" id="GGI09819.1"/>
    </source>
</evidence>
<accession>A0ABQ2BA19</accession>
<comment type="caution">
    <text evidence="2">The sequence shown here is derived from an EMBL/GenBank/DDBJ whole genome shotgun (WGS) entry which is preliminary data.</text>
</comment>
<evidence type="ECO:0008006" key="4">
    <source>
        <dbReference type="Google" id="ProtNLM"/>
    </source>
</evidence>
<evidence type="ECO:0000313" key="3">
    <source>
        <dbReference type="Proteomes" id="UP000632535"/>
    </source>
</evidence>
<dbReference type="Pfam" id="PF13489">
    <property type="entry name" value="Methyltransf_23"/>
    <property type="match status" value="1"/>
</dbReference>
<evidence type="ECO:0000256" key="1">
    <source>
        <dbReference type="SAM" id="MobiDB-lite"/>
    </source>
</evidence>
<organism evidence="2 3">
    <name type="scientific">Isoptericola cucumis</name>
    <dbReference type="NCBI Taxonomy" id="1776856"/>
    <lineage>
        <taxon>Bacteria</taxon>
        <taxon>Bacillati</taxon>
        <taxon>Actinomycetota</taxon>
        <taxon>Actinomycetes</taxon>
        <taxon>Micrococcales</taxon>
        <taxon>Promicromonosporaceae</taxon>
        <taxon>Isoptericola</taxon>
    </lineage>
</organism>